<dbReference type="Pfam" id="PF03672">
    <property type="entry name" value="UPF0154"/>
    <property type="match status" value="1"/>
</dbReference>
<dbReference type="AlphaFoldDB" id="A0A1V2A790"/>
<keyword evidence="5 6" id="KW-0472">Membrane</keyword>
<evidence type="ECO:0000256" key="5">
    <source>
        <dbReference type="ARBA" id="ARBA00023136"/>
    </source>
</evidence>
<dbReference type="Proteomes" id="UP000188613">
    <property type="component" value="Unassembled WGS sequence"/>
</dbReference>
<evidence type="ECO:0000256" key="4">
    <source>
        <dbReference type="ARBA" id="ARBA00022989"/>
    </source>
</evidence>
<evidence type="ECO:0000256" key="6">
    <source>
        <dbReference type="HAMAP-Rule" id="MF_00363"/>
    </source>
</evidence>
<accession>A0A1V2A790</accession>
<comment type="caution">
    <text evidence="7">The sequence shown here is derived from an EMBL/GenBank/DDBJ whole genome shotgun (WGS) entry which is preliminary data.</text>
</comment>
<sequence>MFWYVLTAVLALAAGVAIGFFIARRYMMDYLKKNPPINEQMLRMMMMQMGMKPSQKKINQMMAQMNKMEKK</sequence>
<evidence type="ECO:0000313" key="7">
    <source>
        <dbReference type="EMBL" id="OMP66873.1"/>
    </source>
</evidence>
<feature type="transmembrane region" description="Helical" evidence="6">
    <location>
        <begin position="6"/>
        <end position="23"/>
    </location>
</feature>
<proteinExistence type="inferred from homology"/>
<comment type="subcellular location">
    <subcellularLocation>
        <location evidence="6">Cell membrane</location>
        <topology evidence="6">Single-pass membrane protein</topology>
    </subcellularLocation>
    <subcellularLocation>
        <location evidence="1">Membrane</location>
        <topology evidence="1">Single-pass membrane protein</topology>
    </subcellularLocation>
</comment>
<protein>
    <recommendedName>
        <fullName evidence="6">UPF0154 protein BTO28_09680</fullName>
    </recommendedName>
</protein>
<evidence type="ECO:0000313" key="8">
    <source>
        <dbReference type="Proteomes" id="UP000188613"/>
    </source>
</evidence>
<keyword evidence="6" id="KW-1003">Cell membrane</keyword>
<dbReference type="EMBL" id="MSFI01000014">
    <property type="protein sequence ID" value="OMP66873.1"/>
    <property type="molecule type" value="Genomic_DNA"/>
</dbReference>
<dbReference type="GO" id="GO:0005886">
    <property type="term" value="C:plasma membrane"/>
    <property type="evidence" value="ECO:0007669"/>
    <property type="project" value="UniProtKB-SubCell"/>
</dbReference>
<keyword evidence="3 6" id="KW-0812">Transmembrane</keyword>
<dbReference type="InterPro" id="IPR005359">
    <property type="entry name" value="UPF0154"/>
</dbReference>
<dbReference type="STRING" id="1714355.BTO28_09680"/>
<name>A0A1V2A790_9BACI</name>
<evidence type="ECO:0000256" key="3">
    <source>
        <dbReference type="ARBA" id="ARBA00022692"/>
    </source>
</evidence>
<dbReference type="HAMAP" id="MF_00363">
    <property type="entry name" value="UPF0154"/>
    <property type="match status" value="1"/>
</dbReference>
<keyword evidence="4 6" id="KW-1133">Transmembrane helix</keyword>
<gene>
    <name evidence="7" type="ORF">BTO28_09680</name>
</gene>
<comment type="similarity">
    <text evidence="2 6">Belongs to the UPF0154 family.</text>
</comment>
<evidence type="ECO:0000256" key="1">
    <source>
        <dbReference type="ARBA" id="ARBA00004167"/>
    </source>
</evidence>
<evidence type="ECO:0000256" key="2">
    <source>
        <dbReference type="ARBA" id="ARBA00006694"/>
    </source>
</evidence>
<organism evidence="7 8">
    <name type="scientific">Domibacillus epiphyticus</name>
    <dbReference type="NCBI Taxonomy" id="1714355"/>
    <lineage>
        <taxon>Bacteria</taxon>
        <taxon>Bacillati</taxon>
        <taxon>Bacillota</taxon>
        <taxon>Bacilli</taxon>
        <taxon>Bacillales</taxon>
        <taxon>Bacillaceae</taxon>
        <taxon>Domibacillus</taxon>
    </lineage>
</organism>
<keyword evidence="8" id="KW-1185">Reference proteome</keyword>
<dbReference type="RefSeq" id="WP_076765720.1">
    <property type="nucleotide sequence ID" value="NZ_MSFI01000014.1"/>
</dbReference>
<reference evidence="7 8" key="1">
    <citation type="submission" date="2016-12" db="EMBL/GenBank/DDBJ databases">
        <title>Domibacillus sp. SAB 38T whole genome sequencing.</title>
        <authorList>
            <person name="Verma A."/>
            <person name="Ojha A.K."/>
            <person name="Krishnamurthi S."/>
        </authorList>
    </citation>
    <scope>NUCLEOTIDE SEQUENCE [LARGE SCALE GENOMIC DNA]</scope>
    <source>
        <strain evidence="7 8">SAB 38</strain>
    </source>
</reference>